<evidence type="ECO:0000313" key="2">
    <source>
        <dbReference type="EMBL" id="KAL0948844.1"/>
    </source>
</evidence>
<accession>A0ABR3IZP7</accession>
<evidence type="ECO:0000256" key="1">
    <source>
        <dbReference type="SAM" id="SignalP"/>
    </source>
</evidence>
<sequence>MQALQYYLLICCLPFAVFAQTTIVTLKAVQPTETTAVSVDVTSLVMNPVGTGVGPDGARTYSWVEIITKQVVPIGTRTTITNTDIQTVSGVLAIGESVYRYATTIAESGRPGLGIQENCSLGPSIGSCEREVWEVGLSATATRTRTLVGPVVPFATLTLGSTNPPPNGAISNHGNAKHVISLLVLLVFWLA</sequence>
<keyword evidence="1" id="KW-0732">Signal</keyword>
<dbReference type="Proteomes" id="UP001556367">
    <property type="component" value="Unassembled WGS sequence"/>
</dbReference>
<feature type="signal peptide" evidence="1">
    <location>
        <begin position="1"/>
        <end position="19"/>
    </location>
</feature>
<keyword evidence="3" id="KW-1185">Reference proteome</keyword>
<name>A0ABR3IZP7_9AGAR</name>
<proteinExistence type="predicted"/>
<protein>
    <submittedName>
        <fullName evidence="2">Uncharacterized protein</fullName>
    </submittedName>
</protein>
<feature type="chain" id="PRO_5047483208" evidence="1">
    <location>
        <begin position="20"/>
        <end position="191"/>
    </location>
</feature>
<reference evidence="3" key="1">
    <citation type="submission" date="2024-06" db="EMBL/GenBank/DDBJ databases">
        <title>Multi-omics analyses provide insights into the biosynthesis of the anticancer antibiotic pleurotin in Hohenbuehelia grisea.</title>
        <authorList>
            <person name="Weaver J.A."/>
            <person name="Alberti F."/>
        </authorList>
    </citation>
    <scope>NUCLEOTIDE SEQUENCE [LARGE SCALE GENOMIC DNA]</scope>
    <source>
        <strain evidence="3">T-177</strain>
    </source>
</reference>
<gene>
    <name evidence="2" type="ORF">HGRIS_008965</name>
</gene>
<comment type="caution">
    <text evidence="2">The sequence shown here is derived from an EMBL/GenBank/DDBJ whole genome shotgun (WGS) entry which is preliminary data.</text>
</comment>
<evidence type="ECO:0000313" key="3">
    <source>
        <dbReference type="Proteomes" id="UP001556367"/>
    </source>
</evidence>
<organism evidence="2 3">
    <name type="scientific">Hohenbuehelia grisea</name>
    <dbReference type="NCBI Taxonomy" id="104357"/>
    <lineage>
        <taxon>Eukaryota</taxon>
        <taxon>Fungi</taxon>
        <taxon>Dikarya</taxon>
        <taxon>Basidiomycota</taxon>
        <taxon>Agaricomycotina</taxon>
        <taxon>Agaricomycetes</taxon>
        <taxon>Agaricomycetidae</taxon>
        <taxon>Agaricales</taxon>
        <taxon>Pleurotineae</taxon>
        <taxon>Pleurotaceae</taxon>
        <taxon>Hohenbuehelia</taxon>
    </lineage>
</organism>
<dbReference type="EMBL" id="JASNQZ010000012">
    <property type="protein sequence ID" value="KAL0948844.1"/>
    <property type="molecule type" value="Genomic_DNA"/>
</dbReference>